<dbReference type="GO" id="GO:0038039">
    <property type="term" value="C:G protein-coupled receptor heterodimeric complex"/>
    <property type="evidence" value="ECO:0007669"/>
    <property type="project" value="TreeGrafter"/>
</dbReference>
<dbReference type="Pfam" id="PF00003">
    <property type="entry name" value="7tm_3"/>
    <property type="match status" value="1"/>
</dbReference>
<name>A0A6U2M9E8_9STRA</name>
<evidence type="ECO:0000256" key="10">
    <source>
        <dbReference type="SAM" id="Phobius"/>
    </source>
</evidence>
<keyword evidence="7" id="KW-0325">Glycoprotein</keyword>
<proteinExistence type="predicted"/>
<evidence type="ECO:0000259" key="11">
    <source>
        <dbReference type="PROSITE" id="PS50259"/>
    </source>
</evidence>
<feature type="transmembrane region" description="Helical" evidence="10">
    <location>
        <begin position="60"/>
        <end position="82"/>
    </location>
</feature>
<sequence length="267" mass="30269">MVFVVHVSSLTFANIQSYKARKVSVEFNENRYITILFASLLQIWITGVPVYIIARTLPKPMYLVKVMFVFLPAMAILLLIFVPKMKIVNKSRRKEQEREKEVRTTWLRFFPERKKPVTSQASPASGETEPPKRPRGNGGFGFVQHYGDFVVDKAIISYNDASHTSEALYLEDFGESTSDDFCGLKVLRSPIEEENIRLKNELKRMGDRLSSLNEFIGDLENLSDVAGDSRTDFSPYNVAETMEECAQTNDADANDDADDTNADNKTT</sequence>
<evidence type="ECO:0000256" key="7">
    <source>
        <dbReference type="ARBA" id="ARBA00023180"/>
    </source>
</evidence>
<keyword evidence="2 10" id="KW-0812">Transmembrane</keyword>
<feature type="compositionally biased region" description="Acidic residues" evidence="9">
    <location>
        <begin position="252"/>
        <end position="261"/>
    </location>
</feature>
<evidence type="ECO:0000256" key="2">
    <source>
        <dbReference type="ARBA" id="ARBA00022692"/>
    </source>
</evidence>
<dbReference type="PROSITE" id="PS50259">
    <property type="entry name" value="G_PROTEIN_RECEP_F3_4"/>
    <property type="match status" value="1"/>
</dbReference>
<feature type="domain" description="G-protein coupled receptors family 3 profile" evidence="11">
    <location>
        <begin position="17"/>
        <end position="88"/>
    </location>
</feature>
<keyword evidence="4" id="KW-0297">G-protein coupled receptor</keyword>
<dbReference type="GO" id="GO:0004965">
    <property type="term" value="F:G protein-coupled GABA receptor activity"/>
    <property type="evidence" value="ECO:0007669"/>
    <property type="project" value="InterPro"/>
</dbReference>
<accession>A0A6U2M9E8</accession>
<dbReference type="AlphaFoldDB" id="A0A6U2M9E8"/>
<evidence type="ECO:0000256" key="8">
    <source>
        <dbReference type="ARBA" id="ARBA00023224"/>
    </source>
</evidence>
<feature type="region of interest" description="Disordered" evidence="9">
    <location>
        <begin position="244"/>
        <end position="267"/>
    </location>
</feature>
<protein>
    <recommendedName>
        <fullName evidence="11">G-protein coupled receptors family 3 profile domain-containing protein</fullName>
    </recommendedName>
</protein>
<keyword evidence="3 10" id="KW-1133">Transmembrane helix</keyword>
<gene>
    <name evidence="12" type="ORF">LDAN0321_LOCUS4008</name>
    <name evidence="13" type="ORF">LDAN0321_LOCUS4009</name>
</gene>
<keyword evidence="5 10" id="KW-0472">Membrane</keyword>
<feature type="region of interest" description="Disordered" evidence="9">
    <location>
        <begin position="115"/>
        <end position="137"/>
    </location>
</feature>
<evidence type="ECO:0000256" key="6">
    <source>
        <dbReference type="ARBA" id="ARBA00023170"/>
    </source>
</evidence>
<dbReference type="InterPro" id="IPR017978">
    <property type="entry name" value="GPCR_3_C"/>
</dbReference>
<evidence type="ECO:0000256" key="4">
    <source>
        <dbReference type="ARBA" id="ARBA00023040"/>
    </source>
</evidence>
<dbReference type="EMBL" id="HBGY01006524">
    <property type="protein sequence ID" value="CAD9563459.1"/>
    <property type="molecule type" value="Transcribed_RNA"/>
</dbReference>
<dbReference type="PANTHER" id="PTHR10519">
    <property type="entry name" value="GABA-B RECEPTOR"/>
    <property type="match status" value="1"/>
</dbReference>
<dbReference type="PANTHER" id="PTHR10519:SF20">
    <property type="entry name" value="G-PROTEIN COUPLED RECEPTOR 156-RELATED"/>
    <property type="match status" value="1"/>
</dbReference>
<comment type="subcellular location">
    <subcellularLocation>
        <location evidence="1">Membrane</location>
        <topology evidence="1">Multi-pass membrane protein</topology>
    </subcellularLocation>
</comment>
<dbReference type="EMBL" id="HBGY01006526">
    <property type="protein sequence ID" value="CAD9563461.1"/>
    <property type="molecule type" value="Transcribed_RNA"/>
</dbReference>
<dbReference type="InterPro" id="IPR002455">
    <property type="entry name" value="GPCR3_GABA-B"/>
</dbReference>
<evidence type="ECO:0000256" key="1">
    <source>
        <dbReference type="ARBA" id="ARBA00004141"/>
    </source>
</evidence>
<organism evidence="12">
    <name type="scientific">Leptocylindrus danicus</name>
    <dbReference type="NCBI Taxonomy" id="163516"/>
    <lineage>
        <taxon>Eukaryota</taxon>
        <taxon>Sar</taxon>
        <taxon>Stramenopiles</taxon>
        <taxon>Ochrophyta</taxon>
        <taxon>Bacillariophyta</taxon>
        <taxon>Coscinodiscophyceae</taxon>
        <taxon>Chaetocerotophycidae</taxon>
        <taxon>Leptocylindrales</taxon>
        <taxon>Leptocylindraceae</taxon>
        <taxon>Leptocylindrus</taxon>
    </lineage>
</organism>
<keyword evidence="6" id="KW-0675">Receptor</keyword>
<evidence type="ECO:0000313" key="12">
    <source>
        <dbReference type="EMBL" id="CAD9563459.1"/>
    </source>
</evidence>
<evidence type="ECO:0000256" key="5">
    <source>
        <dbReference type="ARBA" id="ARBA00023136"/>
    </source>
</evidence>
<evidence type="ECO:0000313" key="13">
    <source>
        <dbReference type="EMBL" id="CAD9563461.1"/>
    </source>
</evidence>
<feature type="transmembrane region" description="Helical" evidence="10">
    <location>
        <begin position="32"/>
        <end position="54"/>
    </location>
</feature>
<evidence type="ECO:0000256" key="3">
    <source>
        <dbReference type="ARBA" id="ARBA00022989"/>
    </source>
</evidence>
<evidence type="ECO:0000256" key="9">
    <source>
        <dbReference type="SAM" id="MobiDB-lite"/>
    </source>
</evidence>
<keyword evidence="8" id="KW-0807">Transducer</keyword>
<reference evidence="12" key="1">
    <citation type="submission" date="2021-01" db="EMBL/GenBank/DDBJ databases">
        <authorList>
            <person name="Corre E."/>
            <person name="Pelletier E."/>
            <person name="Niang G."/>
            <person name="Scheremetjew M."/>
            <person name="Finn R."/>
            <person name="Kale V."/>
            <person name="Holt S."/>
            <person name="Cochrane G."/>
            <person name="Meng A."/>
            <person name="Brown T."/>
            <person name="Cohen L."/>
        </authorList>
    </citation>
    <scope>NUCLEOTIDE SEQUENCE</scope>
    <source>
        <strain evidence="12">B650</strain>
    </source>
</reference>